<name>A0A8C6H2Y6_MUSSI</name>
<accession>A0A8C6H2Y6</accession>
<evidence type="ECO:0000313" key="2">
    <source>
        <dbReference type="Proteomes" id="UP000694415"/>
    </source>
</evidence>
<dbReference type="Ensembl" id="ENSMSIT00000019294.1">
    <property type="protein sequence ID" value="ENSMSIP00000015199.1"/>
    <property type="gene ID" value="ENSMSIG00000013046.1"/>
</dbReference>
<sequence>MHINYDASDTEGEQNIQRESGVTYKPRVAYLQKRRLKSATRSTTFLLTLAIKPDWWDRREEPLVALTLCPDSVMFSLWHNCIQGSVGRYPWDVFRIELPLLICEWCLQVNQTTAADSCKPNCCYPDNEDGNHPKEQFLNRSTSSFALLTFPFHYLWWVVG</sequence>
<protein>
    <submittedName>
        <fullName evidence="1">Uncharacterized protein</fullName>
    </submittedName>
</protein>
<reference evidence="1" key="1">
    <citation type="submission" date="2025-08" db="UniProtKB">
        <authorList>
            <consortium name="Ensembl"/>
        </authorList>
    </citation>
    <scope>IDENTIFICATION</scope>
</reference>
<reference evidence="1" key="2">
    <citation type="submission" date="2025-09" db="UniProtKB">
        <authorList>
            <consortium name="Ensembl"/>
        </authorList>
    </citation>
    <scope>IDENTIFICATION</scope>
</reference>
<proteinExistence type="predicted"/>
<keyword evidence="2" id="KW-1185">Reference proteome</keyword>
<evidence type="ECO:0000313" key="1">
    <source>
        <dbReference type="Ensembl" id="ENSMSIP00000015199.1"/>
    </source>
</evidence>
<dbReference type="AlphaFoldDB" id="A0A8C6H2Y6"/>
<dbReference type="Proteomes" id="UP000694415">
    <property type="component" value="Unplaced"/>
</dbReference>
<organism evidence="1 2">
    <name type="scientific">Mus spicilegus</name>
    <name type="common">Mound-building mouse</name>
    <dbReference type="NCBI Taxonomy" id="10103"/>
    <lineage>
        <taxon>Eukaryota</taxon>
        <taxon>Metazoa</taxon>
        <taxon>Chordata</taxon>
        <taxon>Craniata</taxon>
        <taxon>Vertebrata</taxon>
        <taxon>Euteleostomi</taxon>
        <taxon>Mammalia</taxon>
        <taxon>Eutheria</taxon>
        <taxon>Euarchontoglires</taxon>
        <taxon>Glires</taxon>
        <taxon>Rodentia</taxon>
        <taxon>Myomorpha</taxon>
        <taxon>Muroidea</taxon>
        <taxon>Muridae</taxon>
        <taxon>Murinae</taxon>
        <taxon>Mus</taxon>
        <taxon>Mus</taxon>
    </lineage>
</organism>